<dbReference type="InterPro" id="IPR013783">
    <property type="entry name" value="Ig-like_fold"/>
</dbReference>
<keyword evidence="2" id="KW-0326">Glycosidase</keyword>
<keyword evidence="7" id="KW-1185">Reference proteome</keyword>
<dbReference type="InterPro" id="IPR019492">
    <property type="entry name" value="Cyclo-malto-dextrinase_C"/>
</dbReference>
<dbReference type="InterPro" id="IPR014756">
    <property type="entry name" value="Ig_E-set"/>
</dbReference>
<dbReference type="SMART" id="SM00642">
    <property type="entry name" value="Aamy"/>
    <property type="match status" value="1"/>
</dbReference>
<evidence type="ECO:0000256" key="4">
    <source>
        <dbReference type="SAM" id="SignalP"/>
    </source>
</evidence>
<dbReference type="InterPro" id="IPR013780">
    <property type="entry name" value="Glyco_hydro_b"/>
</dbReference>
<evidence type="ECO:0000256" key="3">
    <source>
        <dbReference type="SAM" id="MobiDB-lite"/>
    </source>
</evidence>
<feature type="domain" description="Glycosyl hydrolase family 13 catalytic" evidence="5">
    <location>
        <begin position="126"/>
        <end position="523"/>
    </location>
</feature>
<keyword evidence="1 6" id="KW-0378">Hydrolase</keyword>
<evidence type="ECO:0000256" key="2">
    <source>
        <dbReference type="ARBA" id="ARBA00023295"/>
    </source>
</evidence>
<feature type="region of interest" description="Disordered" evidence="3">
    <location>
        <begin position="134"/>
        <end position="154"/>
    </location>
</feature>
<dbReference type="EMBL" id="JBHRSD010000030">
    <property type="protein sequence ID" value="MFC3034084.1"/>
    <property type="molecule type" value="Genomic_DNA"/>
</dbReference>
<name>A0ABV7CN76_9GAMM</name>
<dbReference type="Pfam" id="PF00128">
    <property type="entry name" value="Alpha-amylase"/>
    <property type="match status" value="1"/>
</dbReference>
<dbReference type="RefSeq" id="WP_377126743.1">
    <property type="nucleotide sequence ID" value="NZ_JBHRSD010000030.1"/>
</dbReference>
<dbReference type="Gene3D" id="2.60.40.10">
    <property type="entry name" value="Immunoglobulins"/>
    <property type="match status" value="1"/>
</dbReference>
<dbReference type="GO" id="GO:0016787">
    <property type="term" value="F:hydrolase activity"/>
    <property type="evidence" value="ECO:0007669"/>
    <property type="project" value="UniProtKB-KW"/>
</dbReference>
<dbReference type="Gene3D" id="2.60.40.1180">
    <property type="entry name" value="Golgi alpha-mannosidase II"/>
    <property type="match status" value="1"/>
</dbReference>
<dbReference type="SUPFAM" id="SSF81296">
    <property type="entry name" value="E set domains"/>
    <property type="match status" value="1"/>
</dbReference>
<dbReference type="InterPro" id="IPR017853">
    <property type="entry name" value="GH"/>
</dbReference>
<dbReference type="InterPro" id="IPR015171">
    <property type="entry name" value="Cyc-maltodext_N"/>
</dbReference>
<dbReference type="Pfam" id="PF09087">
    <property type="entry name" value="Cyc-maltodext_N"/>
    <property type="match status" value="1"/>
</dbReference>
<dbReference type="Proteomes" id="UP001595453">
    <property type="component" value="Unassembled WGS sequence"/>
</dbReference>
<dbReference type="SUPFAM" id="SSF51445">
    <property type="entry name" value="(Trans)glycosidases"/>
    <property type="match status" value="1"/>
</dbReference>
<dbReference type="PANTHER" id="PTHR10357:SF210">
    <property type="entry name" value="MALTODEXTRIN GLUCOSIDASE"/>
    <property type="match status" value="1"/>
</dbReference>
<feature type="chain" id="PRO_5047106073" evidence="4">
    <location>
        <begin position="20"/>
        <end position="610"/>
    </location>
</feature>
<dbReference type="Pfam" id="PF10438">
    <property type="entry name" value="Cyc-maltodext_C"/>
    <property type="match status" value="1"/>
</dbReference>
<comment type="caution">
    <text evidence="6">The sequence shown here is derived from an EMBL/GenBank/DDBJ whole genome shotgun (WGS) entry which is preliminary data.</text>
</comment>
<organism evidence="6 7">
    <name type="scientific">Pseudoalteromonas fenneropenaei</name>
    <dbReference type="NCBI Taxonomy" id="1737459"/>
    <lineage>
        <taxon>Bacteria</taxon>
        <taxon>Pseudomonadati</taxon>
        <taxon>Pseudomonadota</taxon>
        <taxon>Gammaproteobacteria</taxon>
        <taxon>Alteromonadales</taxon>
        <taxon>Pseudoalteromonadaceae</taxon>
        <taxon>Pseudoalteromonas</taxon>
    </lineage>
</organism>
<dbReference type="InterPro" id="IPR006047">
    <property type="entry name" value="GH13_cat_dom"/>
</dbReference>
<evidence type="ECO:0000256" key="1">
    <source>
        <dbReference type="ARBA" id="ARBA00022801"/>
    </source>
</evidence>
<dbReference type="Gene3D" id="3.20.20.80">
    <property type="entry name" value="Glycosidases"/>
    <property type="match status" value="1"/>
</dbReference>
<evidence type="ECO:0000313" key="6">
    <source>
        <dbReference type="EMBL" id="MFC3034084.1"/>
    </source>
</evidence>
<sequence>MIKKIFLFSTLLFATNAFCAAVKVAPLNWWVGMQAPELQLMVHAPQVKGDDWQLQPYAGVSLQSVQFADSDNYAFLNLQVSAEAQSGWLNLINRSDPSQSFQFELKARQAGSKDRRGFSSRDVVYLITPDRFANGDPKNDNHPSMVERSNPEFKGGRHGGDLAGVIARLDYLQQLGVTQLWLTPVLENSMPSYSYHGYAITDLYQVDPRMGSNEQYIELAQQAKARGIGLIMDMVPNHIGSEHPWLKDKPTADWINYGGEFVGTSHARQTVQDPHASEYDKQRFTDGWFVPTMPDLNQKQPLLARYLTQNAIWWIETAALSGFRVDTYPYSDKMFLQQWLQAIFNEYPHFNVVGEEWTTETAIAAYWQRGGHNRDGYISYLPTVMDFSLQTALVQALNEPEGWDKGWWRVYQSIAKDFLYADPNNVLIFGDNHDMSRVYTQLKQNLPNTKLALTLLLTMRGIPQLYYGTEVLLDNGASNDHGDIRIDFPGGFSGGIADAVSGQGLSRAQQEMQAYVRQLLHIRAKHRALQTGKLTHFAPFDGIYGYARVDEQGGGVLVLLNKQPTPYTFASTRMAEVLGSKSTGRDLLMDKDIALATLTVPAQGALLVLF</sequence>
<evidence type="ECO:0000259" key="5">
    <source>
        <dbReference type="SMART" id="SM00642"/>
    </source>
</evidence>
<accession>A0ABV7CN76</accession>
<gene>
    <name evidence="6" type="ORF">ACFOEE_16385</name>
</gene>
<proteinExistence type="predicted"/>
<feature type="signal peptide" evidence="4">
    <location>
        <begin position="1"/>
        <end position="19"/>
    </location>
</feature>
<dbReference type="PANTHER" id="PTHR10357">
    <property type="entry name" value="ALPHA-AMYLASE FAMILY MEMBER"/>
    <property type="match status" value="1"/>
</dbReference>
<keyword evidence="4" id="KW-0732">Signal</keyword>
<protein>
    <submittedName>
        <fullName evidence="6">Glycoside hydrolase family 13 protein</fullName>
    </submittedName>
</protein>
<evidence type="ECO:0000313" key="7">
    <source>
        <dbReference type="Proteomes" id="UP001595453"/>
    </source>
</evidence>
<reference evidence="7" key="1">
    <citation type="journal article" date="2019" name="Int. J. Syst. Evol. Microbiol.">
        <title>The Global Catalogue of Microorganisms (GCM) 10K type strain sequencing project: providing services to taxonomists for standard genome sequencing and annotation.</title>
        <authorList>
            <consortium name="The Broad Institute Genomics Platform"/>
            <consortium name="The Broad Institute Genome Sequencing Center for Infectious Disease"/>
            <person name="Wu L."/>
            <person name="Ma J."/>
        </authorList>
    </citation>
    <scope>NUCLEOTIDE SEQUENCE [LARGE SCALE GENOMIC DNA]</scope>
    <source>
        <strain evidence="7">KCTC 42730</strain>
    </source>
</reference>
<dbReference type="CDD" id="cd11340">
    <property type="entry name" value="AmyAc_bac_CMD_like_3"/>
    <property type="match status" value="1"/>
</dbReference>